<accession>A0A841K410</accession>
<keyword evidence="4" id="KW-1185">Reference proteome</keyword>
<dbReference type="EMBL" id="JACHEK010000006">
    <property type="protein sequence ID" value="MBB6145368.1"/>
    <property type="molecule type" value="Genomic_DNA"/>
</dbReference>
<reference evidence="3 4" key="1">
    <citation type="submission" date="2020-08" db="EMBL/GenBank/DDBJ databases">
        <title>Genomic Encyclopedia of Type Strains, Phase IV (KMG-IV): sequencing the most valuable type-strain genomes for metagenomic binning, comparative biology and taxonomic classification.</title>
        <authorList>
            <person name="Goeker M."/>
        </authorList>
    </citation>
    <scope>NUCLEOTIDE SEQUENCE [LARGE SCALE GENOMIC DNA]</scope>
    <source>
        <strain evidence="3 4">DSM 103733</strain>
    </source>
</reference>
<dbReference type="PANTHER" id="PTHR34094:SF1">
    <property type="entry name" value="PROTEIN FAM185A"/>
    <property type="match status" value="1"/>
</dbReference>
<dbReference type="Pfam" id="PF13349">
    <property type="entry name" value="DUF4097"/>
    <property type="match status" value="1"/>
</dbReference>
<dbReference type="Proteomes" id="UP000538666">
    <property type="component" value="Unassembled WGS sequence"/>
</dbReference>
<name>A0A841K410_9BACT</name>
<dbReference type="PANTHER" id="PTHR34094">
    <property type="match status" value="1"/>
</dbReference>
<evidence type="ECO:0000259" key="2">
    <source>
        <dbReference type="Pfam" id="PF13349"/>
    </source>
</evidence>
<sequence length="290" mass="30744">MKMKIALAALGLAAVTTLSAQAQDSEHSWSKTYAVIGRPTLNFETSDASVDIRSCGACREIRIHVELEGKKLSDYRLDVSQSGDQVHFLFKEIQHPGVHIVWRKTQTRVTVETPADLALEAKTADGNVHLSDLQGEIGLTSGDGNVTLDHLSGNLRVKSGDGQVNIANASGAIDARTSDGNLTVDGVFHAVTLHTSDGRLDVSLRNGTKLTEPSSIQSSDGGVALHLPQAFAADLNVHTSDGHVDCALPLTMDHYHSSSGDGRELHGHLNGGGVPLTIHTSDGSVKIDQL</sequence>
<evidence type="ECO:0000256" key="1">
    <source>
        <dbReference type="SAM" id="SignalP"/>
    </source>
</evidence>
<feature type="signal peptide" evidence="1">
    <location>
        <begin position="1"/>
        <end position="22"/>
    </location>
</feature>
<feature type="domain" description="DUF4097" evidence="2">
    <location>
        <begin position="41"/>
        <end position="287"/>
    </location>
</feature>
<dbReference type="AlphaFoldDB" id="A0A841K410"/>
<gene>
    <name evidence="3" type="ORF">HNQ77_003326</name>
</gene>
<protein>
    <submittedName>
        <fullName evidence="3">DUF4097 and DUF4098 domain-containing protein YvlB</fullName>
    </submittedName>
</protein>
<dbReference type="InterPro" id="IPR025164">
    <property type="entry name" value="Toastrack_DUF4097"/>
</dbReference>
<organism evidence="3 4">
    <name type="scientific">Silvibacterium bohemicum</name>
    <dbReference type="NCBI Taxonomy" id="1577686"/>
    <lineage>
        <taxon>Bacteria</taxon>
        <taxon>Pseudomonadati</taxon>
        <taxon>Acidobacteriota</taxon>
        <taxon>Terriglobia</taxon>
        <taxon>Terriglobales</taxon>
        <taxon>Acidobacteriaceae</taxon>
        <taxon>Silvibacterium</taxon>
    </lineage>
</organism>
<feature type="chain" id="PRO_5032472035" evidence="1">
    <location>
        <begin position="23"/>
        <end position="290"/>
    </location>
</feature>
<proteinExistence type="predicted"/>
<evidence type="ECO:0000313" key="4">
    <source>
        <dbReference type="Proteomes" id="UP000538666"/>
    </source>
</evidence>
<dbReference type="RefSeq" id="WP_156186149.1">
    <property type="nucleotide sequence ID" value="NZ_JACHEK010000006.1"/>
</dbReference>
<dbReference type="OrthoDB" id="113862at2"/>
<comment type="caution">
    <text evidence="3">The sequence shown here is derived from an EMBL/GenBank/DDBJ whole genome shotgun (WGS) entry which is preliminary data.</text>
</comment>
<keyword evidence="1" id="KW-0732">Signal</keyword>
<evidence type="ECO:0000313" key="3">
    <source>
        <dbReference type="EMBL" id="MBB6145368.1"/>
    </source>
</evidence>